<dbReference type="InterPro" id="IPR022385">
    <property type="entry name" value="Rhs_assc_core"/>
</dbReference>
<dbReference type="Gene3D" id="3.10.450.200">
    <property type="match status" value="1"/>
</dbReference>
<reference evidence="3 4" key="1">
    <citation type="submission" date="2019-03" db="EMBL/GenBank/DDBJ databases">
        <title>Genomics of glacier-inhabiting Cryobacterium strains.</title>
        <authorList>
            <person name="Liu Q."/>
            <person name="Xin Y.-H."/>
        </authorList>
    </citation>
    <scope>NUCLEOTIDE SEQUENCE [LARGE SCALE GENOMIC DNA]</scope>
    <source>
        <strain evidence="3 4">CGMCC 1.10440</strain>
    </source>
</reference>
<dbReference type="InterPro" id="IPR037178">
    <property type="entry name" value="ColicinD_C_sf"/>
</dbReference>
<protein>
    <recommendedName>
        <fullName evidence="2">Colicin D C-terminal domain-containing protein</fullName>
    </recommendedName>
</protein>
<name>A0A4R8V9H5_9MICO</name>
<dbReference type="PANTHER" id="PTHR32305">
    <property type="match status" value="1"/>
</dbReference>
<dbReference type="OrthoDB" id="5150353at2"/>
<dbReference type="RefSeq" id="WP_104095700.1">
    <property type="nucleotide sequence ID" value="NZ_JACHBP010000001.1"/>
</dbReference>
<evidence type="ECO:0000256" key="1">
    <source>
        <dbReference type="SAM" id="MobiDB-lite"/>
    </source>
</evidence>
<dbReference type="EMBL" id="SOFI01000003">
    <property type="protein sequence ID" value="TFB79831.1"/>
    <property type="molecule type" value="Genomic_DNA"/>
</dbReference>
<feature type="region of interest" description="Disordered" evidence="1">
    <location>
        <begin position="221"/>
        <end position="250"/>
    </location>
</feature>
<keyword evidence="4" id="KW-1185">Reference proteome</keyword>
<dbReference type="PANTHER" id="PTHR32305:SF17">
    <property type="entry name" value="TRNA NUCLEASE WAPA"/>
    <property type="match status" value="1"/>
</dbReference>
<dbReference type="AlphaFoldDB" id="A0A4R8V9H5"/>
<accession>A0A4R8V9H5</accession>
<proteinExistence type="predicted"/>
<dbReference type="Proteomes" id="UP000298488">
    <property type="component" value="Unassembled WGS sequence"/>
</dbReference>
<dbReference type="SUPFAM" id="SSF102824">
    <property type="entry name" value="Colicin D/E5 nuclease domain"/>
    <property type="match status" value="1"/>
</dbReference>
<dbReference type="InterPro" id="IPR050708">
    <property type="entry name" value="T6SS_VgrG/RHS"/>
</dbReference>
<sequence length="496" mass="51430">MTTASSYTYDTAGNRASKSAAGAIADYSWDAEGLLSAVTGDPDQNGEYVYDASGQRLVRTDAAGTRVFLPGGQEILIVGTSVSAMRYYSFGGTSVAVRTGPGMGGVSSLVCDAHGSVVASVPNTVWTAGSVKRVFSDPFGAVREGSDATGSGGHQFLGAVRDTSSGLTLLGARYYDESVGRFISVDPVLDPGLPAQFNAYVYSGNNPATWSDPSGTLWQGGQWRSDAPAASSSSGVKKKTGTTVPASTSPAALQQCPDVSCRASWLVGFQVQMFGGIAEGIGALLWMTCVLCTTVQSTVENFDMFTDWDGFTARKMAEAQAQQALFAAGPGAVWDAITKPIVDDWANNPGHALGGTLVTVGTFAIPGGGVLKGVRGVKAAEEAVTVAANAGGDFSRIIMTSPRQLQSKFKHASDFGVAGNYSKANAAEFSAALNQHINSAGTRAIQGTYRGQSVTHYLDSSTRLNVILRNGEFVSGWKLSPDQLANVLRNGSLGGG</sequence>
<evidence type="ECO:0000259" key="2">
    <source>
        <dbReference type="Pfam" id="PF11429"/>
    </source>
</evidence>
<evidence type="ECO:0000313" key="4">
    <source>
        <dbReference type="Proteomes" id="UP000298488"/>
    </source>
</evidence>
<evidence type="ECO:0000313" key="3">
    <source>
        <dbReference type="EMBL" id="TFB79831.1"/>
    </source>
</evidence>
<dbReference type="NCBIfam" id="TIGR03696">
    <property type="entry name" value="Rhs_assc_core"/>
    <property type="match status" value="1"/>
</dbReference>
<dbReference type="InterPro" id="IPR024440">
    <property type="entry name" value="ColicinD_C"/>
</dbReference>
<feature type="compositionally biased region" description="Low complexity" evidence="1">
    <location>
        <begin position="227"/>
        <end position="246"/>
    </location>
</feature>
<organism evidence="3 4">
    <name type="scientific">Terrimesophilobacter mesophilus</name>
    <dbReference type="NCBI Taxonomy" id="433647"/>
    <lineage>
        <taxon>Bacteria</taxon>
        <taxon>Bacillati</taxon>
        <taxon>Actinomycetota</taxon>
        <taxon>Actinomycetes</taxon>
        <taxon>Micrococcales</taxon>
        <taxon>Microbacteriaceae</taxon>
        <taxon>Terrimesophilobacter</taxon>
    </lineage>
</organism>
<dbReference type="InterPro" id="IPR038233">
    <property type="entry name" value="Colicin_D/E5_nuclease"/>
</dbReference>
<dbReference type="GO" id="GO:0004540">
    <property type="term" value="F:RNA nuclease activity"/>
    <property type="evidence" value="ECO:0007669"/>
    <property type="project" value="InterPro"/>
</dbReference>
<feature type="domain" description="Colicin D C-terminal" evidence="2">
    <location>
        <begin position="404"/>
        <end position="486"/>
    </location>
</feature>
<dbReference type="Pfam" id="PF11429">
    <property type="entry name" value="Colicin_D"/>
    <property type="match status" value="1"/>
</dbReference>
<dbReference type="Gene3D" id="2.180.10.10">
    <property type="entry name" value="RHS repeat-associated core"/>
    <property type="match status" value="1"/>
</dbReference>
<comment type="caution">
    <text evidence="3">The sequence shown here is derived from an EMBL/GenBank/DDBJ whole genome shotgun (WGS) entry which is preliminary data.</text>
</comment>
<gene>
    <name evidence="3" type="ORF">E3N84_07105</name>
</gene>